<evidence type="ECO:0000313" key="2">
    <source>
        <dbReference type="EMBL" id="CAD2220037.1"/>
    </source>
</evidence>
<keyword evidence="3" id="KW-1185">Reference proteome</keyword>
<reference evidence="2 3" key="1">
    <citation type="submission" date="2020-08" db="EMBL/GenBank/DDBJ databases">
        <authorList>
            <person name="Newling K."/>
            <person name="Davey J."/>
            <person name="Forrester S."/>
        </authorList>
    </citation>
    <scope>NUCLEOTIDE SEQUENCE [LARGE SCALE GENOMIC DNA]</scope>
    <source>
        <strain evidence="3">Crithidia deanei Carvalho (ATCC PRA-265)</strain>
    </source>
</reference>
<evidence type="ECO:0000313" key="3">
    <source>
        <dbReference type="Proteomes" id="UP000515908"/>
    </source>
</evidence>
<dbReference type="Proteomes" id="UP000515908">
    <property type="component" value="Chromosome 16"/>
</dbReference>
<accession>A0A7G2CLU4</accession>
<evidence type="ECO:0000256" key="1">
    <source>
        <dbReference type="SAM" id="Coils"/>
    </source>
</evidence>
<dbReference type="VEuPathDB" id="TriTrypDB:ADEAN_000755100"/>
<feature type="coiled-coil region" evidence="1">
    <location>
        <begin position="35"/>
        <end position="119"/>
    </location>
</feature>
<protein>
    <submittedName>
        <fullName evidence="2">Uncharacterized protein</fullName>
    </submittedName>
</protein>
<organism evidence="2 3">
    <name type="scientific">Angomonas deanei</name>
    <dbReference type="NCBI Taxonomy" id="59799"/>
    <lineage>
        <taxon>Eukaryota</taxon>
        <taxon>Discoba</taxon>
        <taxon>Euglenozoa</taxon>
        <taxon>Kinetoplastea</taxon>
        <taxon>Metakinetoplastina</taxon>
        <taxon>Trypanosomatida</taxon>
        <taxon>Trypanosomatidae</taxon>
        <taxon>Strigomonadinae</taxon>
        <taxon>Angomonas</taxon>
    </lineage>
</organism>
<proteinExistence type="predicted"/>
<dbReference type="AlphaFoldDB" id="A0A7G2CLU4"/>
<name>A0A7G2CLU4_9TRYP</name>
<sequence>MGDVDSSVEKVGNDRLLLEQLVLLQGLLLESQGNVTRLMEEKTTLTECVKELETENQALRDRCEEATTECEDMAKEAEERRKINNERHKIELGNMKFKLDEAQEALEAALAREKEAKSLAAFHQGQIEKTQNALRDEQGVSRVIINKQFSFLTSQYDDLKTTYVACVAQNLTADQIKDIFSMDIRTEWKLPGYHEKDLETYVKKSQFISTVFRGLPRLQRVVGEFWALPFIYVNTKGDKEKQPLLAGFCADWSTTHLTLDAASMELMQSIGVNDIPAYLTAILPLLPTVRHLDISGTNLSTLQWVCCLQSRPFVLEVRGCGGITDFSPLLKPPGLERVVYNGLTNTAIEKITEELRGKGVELVKY</sequence>
<keyword evidence="1" id="KW-0175">Coiled coil</keyword>
<gene>
    <name evidence="2" type="ORF">ADEAN_000755100</name>
</gene>
<dbReference type="EMBL" id="LR877160">
    <property type="protein sequence ID" value="CAD2220037.1"/>
    <property type="molecule type" value="Genomic_DNA"/>
</dbReference>